<evidence type="ECO:0000313" key="9">
    <source>
        <dbReference type="EMBL" id="KIP10326.1"/>
    </source>
</evidence>
<evidence type="ECO:0000256" key="5">
    <source>
        <dbReference type="ARBA" id="ARBA00023128"/>
    </source>
</evidence>
<keyword evidence="3" id="KW-0809">Transit peptide</keyword>
<comment type="subcellular location">
    <subcellularLocation>
        <location evidence="1">Mitochondrion</location>
    </subcellularLocation>
</comment>
<accession>A0A0C3S3Y2</accession>
<evidence type="ECO:0000256" key="1">
    <source>
        <dbReference type="ARBA" id="ARBA00004173"/>
    </source>
</evidence>
<dbReference type="Proteomes" id="UP000053257">
    <property type="component" value="Unassembled WGS sequence"/>
</dbReference>
<dbReference type="SUPFAM" id="SSF55811">
    <property type="entry name" value="Nudix"/>
    <property type="match status" value="1"/>
</dbReference>
<feature type="domain" description="Large ribosomal subunit protein mL46 N-terminal" evidence="8">
    <location>
        <begin position="67"/>
        <end position="168"/>
    </location>
</feature>
<dbReference type="Gene3D" id="3.90.79.10">
    <property type="entry name" value="Nucleoside Triphosphate Pyrophosphohydrolase"/>
    <property type="match status" value="1"/>
</dbReference>
<protein>
    <recommendedName>
        <fullName evidence="7">Large ribosomal subunit protein mL46</fullName>
    </recommendedName>
</protein>
<dbReference type="OrthoDB" id="414075at2759"/>
<dbReference type="EMBL" id="KN840456">
    <property type="protein sequence ID" value="KIP10326.1"/>
    <property type="molecule type" value="Genomic_DNA"/>
</dbReference>
<dbReference type="InterPro" id="IPR015797">
    <property type="entry name" value="NUDIX_hydrolase-like_dom_sf"/>
</dbReference>
<keyword evidence="10" id="KW-1185">Reference proteome</keyword>
<dbReference type="Pfam" id="PF11788">
    <property type="entry name" value="MRP-L46"/>
    <property type="match status" value="1"/>
</dbReference>
<evidence type="ECO:0000256" key="6">
    <source>
        <dbReference type="ARBA" id="ARBA00023274"/>
    </source>
</evidence>
<organism evidence="9 10">
    <name type="scientific">Phlebiopsis gigantea (strain 11061_1 CR5-6)</name>
    <name type="common">White-rot fungus</name>
    <name type="synonym">Peniophora gigantea</name>
    <dbReference type="NCBI Taxonomy" id="745531"/>
    <lineage>
        <taxon>Eukaryota</taxon>
        <taxon>Fungi</taxon>
        <taxon>Dikarya</taxon>
        <taxon>Basidiomycota</taxon>
        <taxon>Agaricomycotina</taxon>
        <taxon>Agaricomycetes</taxon>
        <taxon>Polyporales</taxon>
        <taxon>Phanerochaetaceae</taxon>
        <taxon>Phlebiopsis</taxon>
    </lineage>
</organism>
<reference evidence="9 10" key="1">
    <citation type="journal article" date="2014" name="PLoS Genet.">
        <title>Analysis of the Phlebiopsis gigantea genome, transcriptome and secretome provides insight into its pioneer colonization strategies of wood.</title>
        <authorList>
            <person name="Hori C."/>
            <person name="Ishida T."/>
            <person name="Igarashi K."/>
            <person name="Samejima M."/>
            <person name="Suzuki H."/>
            <person name="Master E."/>
            <person name="Ferreira P."/>
            <person name="Ruiz-Duenas F.J."/>
            <person name="Held B."/>
            <person name="Canessa P."/>
            <person name="Larrondo L.F."/>
            <person name="Schmoll M."/>
            <person name="Druzhinina I.S."/>
            <person name="Kubicek C.P."/>
            <person name="Gaskell J.A."/>
            <person name="Kersten P."/>
            <person name="St John F."/>
            <person name="Glasner J."/>
            <person name="Sabat G."/>
            <person name="Splinter BonDurant S."/>
            <person name="Syed K."/>
            <person name="Yadav J."/>
            <person name="Mgbeahuruike A.C."/>
            <person name="Kovalchuk A."/>
            <person name="Asiegbu F.O."/>
            <person name="Lackner G."/>
            <person name="Hoffmeister D."/>
            <person name="Rencoret J."/>
            <person name="Gutierrez A."/>
            <person name="Sun H."/>
            <person name="Lindquist E."/>
            <person name="Barry K."/>
            <person name="Riley R."/>
            <person name="Grigoriev I.V."/>
            <person name="Henrissat B."/>
            <person name="Kues U."/>
            <person name="Berka R.M."/>
            <person name="Martinez A.T."/>
            <person name="Covert S.F."/>
            <person name="Blanchette R.A."/>
            <person name="Cullen D."/>
        </authorList>
    </citation>
    <scope>NUCLEOTIDE SEQUENCE [LARGE SCALE GENOMIC DNA]</scope>
    <source>
        <strain evidence="9 10">11061_1 CR5-6</strain>
    </source>
</reference>
<sequence length="305" mass="35031">MFSRNALRAFRAQPKVHRVHAARALATAAESVPAPVAVPGEAPAPTPARSQWKKPVDNKRGEKDIVQTAVILNRSPTLSRTATAFERAYYSYQSRIQRALYNPLPTEFYFKPGSLLEGIFMKEENERERKAFGRPNLNPNFYKKEKAVELLPGQEEPPKLMPRITEADKKKDIKSLDRKGERNLYLLIQGKDEAGENVWRLPQSDVTETEVLYDAVQRELRSPYGFGMDTWVVSRKPVGVWRPTLPQDSADTRRFLFFYKAHILAGQVRPDGKSILDFAWLTKEEIEPRVDQYYWSGVKDMLSDF</sequence>
<evidence type="ECO:0000256" key="3">
    <source>
        <dbReference type="ARBA" id="ARBA00022946"/>
    </source>
</evidence>
<evidence type="ECO:0000313" key="10">
    <source>
        <dbReference type="Proteomes" id="UP000053257"/>
    </source>
</evidence>
<evidence type="ECO:0000259" key="8">
    <source>
        <dbReference type="Pfam" id="PF11788"/>
    </source>
</evidence>
<gene>
    <name evidence="9" type="ORF">PHLGIDRAFT_125669</name>
</gene>
<dbReference type="GO" id="GO:0005762">
    <property type="term" value="C:mitochondrial large ribosomal subunit"/>
    <property type="evidence" value="ECO:0007669"/>
    <property type="project" value="TreeGrafter"/>
</dbReference>
<dbReference type="STRING" id="745531.A0A0C3S3Y2"/>
<dbReference type="HOGENOM" id="CLU_040204_0_0_1"/>
<proteinExistence type="inferred from homology"/>
<keyword evidence="4" id="KW-0689">Ribosomal protein</keyword>
<evidence type="ECO:0000256" key="7">
    <source>
        <dbReference type="ARBA" id="ARBA00035190"/>
    </source>
</evidence>
<keyword evidence="5" id="KW-0496">Mitochondrion</keyword>
<dbReference type="AlphaFoldDB" id="A0A0C3S3Y2"/>
<dbReference type="InterPro" id="IPR040008">
    <property type="entry name" value="Ribosomal_mL46"/>
</dbReference>
<evidence type="ECO:0000256" key="4">
    <source>
        <dbReference type="ARBA" id="ARBA00022980"/>
    </source>
</evidence>
<dbReference type="InterPro" id="IPR033650">
    <property type="entry name" value="Ribosomal_mL46_NUDIX"/>
</dbReference>
<evidence type="ECO:0000256" key="2">
    <source>
        <dbReference type="ARBA" id="ARBA00009070"/>
    </source>
</evidence>
<keyword evidence="6" id="KW-0687">Ribonucleoprotein</keyword>
<dbReference type="InterPro" id="IPR021757">
    <property type="entry name" value="Ribosomal_mL46_N"/>
</dbReference>
<dbReference type="PANTHER" id="PTHR13124:SF12">
    <property type="entry name" value="LARGE RIBOSOMAL SUBUNIT PROTEIN ML46"/>
    <property type="match status" value="1"/>
</dbReference>
<name>A0A0C3S3Y2_PHLG1</name>
<dbReference type="GO" id="GO:0003735">
    <property type="term" value="F:structural constituent of ribosome"/>
    <property type="evidence" value="ECO:0007669"/>
    <property type="project" value="InterPro"/>
</dbReference>
<comment type="similarity">
    <text evidence="2">Belongs to the mitochondrion-specific ribosomal protein mL46 family.</text>
</comment>
<dbReference type="CDD" id="cd04661">
    <property type="entry name" value="NUDIX_MRP_L46"/>
    <property type="match status" value="1"/>
</dbReference>
<dbReference type="PANTHER" id="PTHR13124">
    <property type="entry name" value="39S RIBOSOMAL PROTEIN L46, MITOCHONDRIAL PRECURSOR-RELATED"/>
    <property type="match status" value="1"/>
</dbReference>